<dbReference type="RefSeq" id="WP_010837577.1">
    <property type="nucleotide sequence ID" value="NZ_APMY01000052.1"/>
</dbReference>
<comment type="caution">
    <text evidence="1">The sequence shown here is derived from an EMBL/GenBank/DDBJ whole genome shotgun (WGS) entry which is preliminary data.</text>
</comment>
<keyword evidence="2" id="KW-1185">Reference proteome</keyword>
<dbReference type="Proteomes" id="UP000013525">
    <property type="component" value="Unassembled WGS sequence"/>
</dbReference>
<dbReference type="EMBL" id="APMY01000052">
    <property type="protein sequence ID" value="EOM77143.1"/>
    <property type="molecule type" value="Genomic_DNA"/>
</dbReference>
<sequence length="163" mass="18676">MMDGFLRIYMNDQLALGVAWRELARRTRDQNTGTALGEALDEVATGIAEDVETFRSVMRELSIRADPLEPALTTVAERIGRWKPHGRLRGYSPLSRFEELEFLVMGLETKKQLWTTMRDLAGLGERLSTADFDELIERAERQRERIEPFRVEAGTEAFRGSSR</sequence>
<evidence type="ECO:0000313" key="1">
    <source>
        <dbReference type="EMBL" id="EOM77143.1"/>
    </source>
</evidence>
<reference evidence="1 2" key="1">
    <citation type="journal article" date="2013" name="Genome Announc.">
        <title>Draft Genome Sequence of Rhodococcus rhodnii Strain LMG5362, a Symbiont of Rhodnius prolixus (Hemiptera, Reduviidae, Triatominae), the Principle Vector of Trypanosoma cruzi.</title>
        <authorList>
            <person name="Pachebat J.A."/>
            <person name="van Keulen G."/>
            <person name="Whitten M.M."/>
            <person name="Girdwood S."/>
            <person name="Del Sol R."/>
            <person name="Dyson P.J."/>
            <person name="Facey P.D."/>
        </authorList>
    </citation>
    <scope>NUCLEOTIDE SEQUENCE [LARGE SCALE GENOMIC DNA]</scope>
    <source>
        <strain evidence="1 2">LMG 5362</strain>
    </source>
</reference>
<organism evidence="1 2">
    <name type="scientific">Rhodococcus rhodnii LMG 5362</name>
    <dbReference type="NCBI Taxonomy" id="1273125"/>
    <lineage>
        <taxon>Bacteria</taxon>
        <taxon>Bacillati</taxon>
        <taxon>Actinomycetota</taxon>
        <taxon>Actinomycetes</taxon>
        <taxon>Mycobacteriales</taxon>
        <taxon>Nocardiaceae</taxon>
        <taxon>Rhodococcus</taxon>
    </lineage>
</organism>
<protein>
    <submittedName>
        <fullName evidence="1">Uncharacterized protein</fullName>
    </submittedName>
</protein>
<dbReference type="eggNOG" id="COG3427">
    <property type="taxonomic scope" value="Bacteria"/>
</dbReference>
<accession>R7WPA2</accession>
<evidence type="ECO:0000313" key="2">
    <source>
        <dbReference type="Proteomes" id="UP000013525"/>
    </source>
</evidence>
<gene>
    <name evidence="1" type="ORF">Rrhod_1513</name>
</gene>
<proteinExistence type="predicted"/>
<dbReference type="PATRIC" id="fig|1273125.3.peg.1460"/>
<dbReference type="AlphaFoldDB" id="R7WPA2"/>
<name>R7WPA2_9NOCA</name>